<dbReference type="AlphaFoldDB" id="C4JTJ0"/>
<evidence type="ECO:0000313" key="3">
    <source>
        <dbReference type="Proteomes" id="UP000002058"/>
    </source>
</evidence>
<sequence>MPFDSSTSFSPADILPSTLAHLISRYPDTARAVYRTKLESKAKNSKDDIERQLKSFLELDCWRYQVLPAALQDRADTTATRPTKRTKRAPDASAGADGLHLNKDELVQLMEWKLKHGSFRPALMNLIRSNPDSQIHTATSNAFSSLPTALKPQDGDGDDALYPSASLEILTKSLRGVGPATASLILSASTASSSTNQVPFFSDEMYWWLCSHRYPPSSASSPKQSKPPPKLKYTVKEYRELWDAARELIARMNTLDEKHSFSMQEIEQAAFVIGHFEQSGHDSLGSEVVLPPVPAAKGDEENTKQRSTSKKRRR</sequence>
<organism evidence="2 3">
    <name type="scientific">Uncinocarpus reesii (strain UAMH 1704)</name>
    <dbReference type="NCBI Taxonomy" id="336963"/>
    <lineage>
        <taxon>Eukaryota</taxon>
        <taxon>Fungi</taxon>
        <taxon>Dikarya</taxon>
        <taxon>Ascomycota</taxon>
        <taxon>Pezizomycotina</taxon>
        <taxon>Eurotiomycetes</taxon>
        <taxon>Eurotiomycetidae</taxon>
        <taxon>Onygenales</taxon>
        <taxon>Onygenaceae</taxon>
        <taxon>Uncinocarpus</taxon>
    </lineage>
</organism>
<keyword evidence="3" id="KW-1185">Reference proteome</keyword>
<gene>
    <name evidence="2" type="ORF">UREG_05779</name>
</gene>
<dbReference type="GeneID" id="8443036"/>
<dbReference type="Proteomes" id="UP000002058">
    <property type="component" value="Unassembled WGS sequence"/>
</dbReference>
<dbReference type="EMBL" id="CH476617">
    <property type="protein sequence ID" value="EEP80937.1"/>
    <property type="molecule type" value="Genomic_DNA"/>
</dbReference>
<accession>C4JTJ0</accession>
<dbReference type="KEGG" id="ure:UREG_05779"/>
<reference evidence="3" key="1">
    <citation type="journal article" date="2009" name="Genome Res.">
        <title>Comparative genomic analyses of the human fungal pathogens Coccidioides and their relatives.</title>
        <authorList>
            <person name="Sharpton T.J."/>
            <person name="Stajich J.E."/>
            <person name="Rounsley S.D."/>
            <person name="Gardner M.J."/>
            <person name="Wortman J.R."/>
            <person name="Jordar V.S."/>
            <person name="Maiti R."/>
            <person name="Kodira C.D."/>
            <person name="Neafsey D.E."/>
            <person name="Zeng Q."/>
            <person name="Hung C.-Y."/>
            <person name="McMahan C."/>
            <person name="Muszewska A."/>
            <person name="Grynberg M."/>
            <person name="Mandel M.A."/>
            <person name="Kellner E.M."/>
            <person name="Barker B.M."/>
            <person name="Galgiani J.N."/>
            <person name="Orbach M.J."/>
            <person name="Kirkland T.N."/>
            <person name="Cole G.T."/>
            <person name="Henn M.R."/>
            <person name="Birren B.W."/>
            <person name="Taylor J.W."/>
        </authorList>
    </citation>
    <scope>NUCLEOTIDE SEQUENCE [LARGE SCALE GENOMIC DNA]</scope>
    <source>
        <strain evidence="3">UAMH 1704</strain>
    </source>
</reference>
<name>C4JTJ0_UNCRE</name>
<protein>
    <submittedName>
        <fullName evidence="2">Uncharacterized protein</fullName>
    </submittedName>
</protein>
<evidence type="ECO:0000313" key="2">
    <source>
        <dbReference type="EMBL" id="EEP80937.1"/>
    </source>
</evidence>
<dbReference type="PANTHER" id="PTHR21521:SF0">
    <property type="entry name" value="AMUN, ISOFORM A"/>
    <property type="match status" value="1"/>
</dbReference>
<dbReference type="InParanoid" id="C4JTJ0"/>
<dbReference type="eggNOG" id="ENOG502QR55">
    <property type="taxonomic scope" value="Eukaryota"/>
</dbReference>
<dbReference type="OMA" id="WKLKHGS"/>
<dbReference type="STRING" id="336963.C4JTJ0"/>
<dbReference type="PANTHER" id="PTHR21521">
    <property type="entry name" value="AMUN, ISOFORM A"/>
    <property type="match status" value="1"/>
</dbReference>
<evidence type="ECO:0000256" key="1">
    <source>
        <dbReference type="SAM" id="MobiDB-lite"/>
    </source>
</evidence>
<dbReference type="RefSeq" id="XP_002585090.1">
    <property type="nucleotide sequence ID" value="XM_002585044.1"/>
</dbReference>
<dbReference type="VEuPathDB" id="FungiDB:UREG_05779"/>
<dbReference type="OrthoDB" id="8249012at2759"/>
<feature type="region of interest" description="Disordered" evidence="1">
    <location>
        <begin position="75"/>
        <end position="97"/>
    </location>
</feature>
<proteinExistence type="predicted"/>
<feature type="region of interest" description="Disordered" evidence="1">
    <location>
        <begin position="283"/>
        <end position="314"/>
    </location>
</feature>
<dbReference type="HOGENOM" id="CLU_048127_2_1_1"/>